<accession>A0AAV5TJD0</accession>
<reference evidence="1" key="1">
    <citation type="submission" date="2023-10" db="EMBL/GenBank/DDBJ databases">
        <title>Genome assembly of Pristionchus species.</title>
        <authorList>
            <person name="Yoshida K."/>
            <person name="Sommer R.J."/>
        </authorList>
    </citation>
    <scope>NUCLEOTIDE SEQUENCE</scope>
    <source>
        <strain evidence="1">RS0144</strain>
    </source>
</reference>
<keyword evidence="2" id="KW-1185">Reference proteome</keyword>
<dbReference type="AlphaFoldDB" id="A0AAV5TJD0"/>
<evidence type="ECO:0000313" key="1">
    <source>
        <dbReference type="EMBL" id="GMS94282.1"/>
    </source>
</evidence>
<proteinExistence type="predicted"/>
<comment type="caution">
    <text evidence="1">The sequence shown here is derived from an EMBL/GenBank/DDBJ whole genome shotgun (WGS) entry which is preliminary data.</text>
</comment>
<organism evidence="1 2">
    <name type="scientific">Pristionchus entomophagus</name>
    <dbReference type="NCBI Taxonomy" id="358040"/>
    <lineage>
        <taxon>Eukaryota</taxon>
        <taxon>Metazoa</taxon>
        <taxon>Ecdysozoa</taxon>
        <taxon>Nematoda</taxon>
        <taxon>Chromadorea</taxon>
        <taxon>Rhabditida</taxon>
        <taxon>Rhabditina</taxon>
        <taxon>Diplogasteromorpha</taxon>
        <taxon>Diplogasteroidea</taxon>
        <taxon>Neodiplogasteridae</taxon>
        <taxon>Pristionchus</taxon>
    </lineage>
</organism>
<protein>
    <submittedName>
        <fullName evidence="1">Uncharacterized protein</fullName>
    </submittedName>
</protein>
<dbReference type="EMBL" id="BTSX01000004">
    <property type="protein sequence ID" value="GMS94282.1"/>
    <property type="molecule type" value="Genomic_DNA"/>
</dbReference>
<gene>
    <name evidence="1" type="ORF">PENTCL1PPCAC_16457</name>
</gene>
<feature type="non-terminal residue" evidence="1">
    <location>
        <position position="82"/>
    </location>
</feature>
<feature type="non-terminal residue" evidence="1">
    <location>
        <position position="1"/>
    </location>
</feature>
<sequence length="82" mass="9077">RDFAKEHDTPYLASRCSKLTVSKSGRHSQFFAISQRSSASPVLTISHARSPTLSAINTRTLFYRSCPGTCATRDSSSLIKRQ</sequence>
<dbReference type="Proteomes" id="UP001432027">
    <property type="component" value="Unassembled WGS sequence"/>
</dbReference>
<evidence type="ECO:0000313" key="2">
    <source>
        <dbReference type="Proteomes" id="UP001432027"/>
    </source>
</evidence>
<name>A0AAV5TJD0_9BILA</name>